<comment type="caution">
    <text evidence="3">The sequence shown here is derived from an EMBL/GenBank/DDBJ whole genome shotgun (WGS) entry which is preliminary data.</text>
</comment>
<keyword evidence="4" id="KW-1185">Reference proteome</keyword>
<evidence type="ECO:0000313" key="4">
    <source>
        <dbReference type="Proteomes" id="UP000199042"/>
    </source>
</evidence>
<evidence type="ECO:0000313" key="3">
    <source>
        <dbReference type="EMBL" id="SEA88215.1"/>
    </source>
</evidence>
<sequence length="99" mass="11237">MSSMASSEHYFYVLHCADDSFYAGYTTDTLRREQEHNKGIGSKYTKARRPVQMIYNEVFGSRTEATKAEAAFKKLSRKQKENFLKVHGTHLPGSELGGI</sequence>
<organism evidence="3 4">
    <name type="scientific">Trichococcus collinsii</name>
    <dbReference type="NCBI Taxonomy" id="157076"/>
    <lineage>
        <taxon>Bacteria</taxon>
        <taxon>Bacillati</taxon>
        <taxon>Bacillota</taxon>
        <taxon>Bacilli</taxon>
        <taxon>Lactobacillales</taxon>
        <taxon>Carnobacteriaceae</taxon>
        <taxon>Trichococcus</taxon>
    </lineage>
</organism>
<dbReference type="Gene3D" id="3.40.1440.10">
    <property type="entry name" value="GIY-YIG endonuclease"/>
    <property type="match status" value="1"/>
</dbReference>
<dbReference type="PANTHER" id="PTHR34477">
    <property type="entry name" value="UPF0213 PROTEIN YHBQ"/>
    <property type="match status" value="1"/>
</dbReference>
<dbReference type="SUPFAM" id="SSF82771">
    <property type="entry name" value="GIY-YIG endonuclease"/>
    <property type="match status" value="1"/>
</dbReference>
<keyword evidence="3" id="KW-0255">Endonuclease</keyword>
<dbReference type="GO" id="GO:0004519">
    <property type="term" value="F:endonuclease activity"/>
    <property type="evidence" value="ECO:0007669"/>
    <property type="project" value="UniProtKB-KW"/>
</dbReference>
<evidence type="ECO:0000259" key="2">
    <source>
        <dbReference type="PROSITE" id="PS50164"/>
    </source>
</evidence>
<dbReference type="Pfam" id="PF01541">
    <property type="entry name" value="GIY-YIG"/>
    <property type="match status" value="1"/>
</dbReference>
<dbReference type="EMBL" id="FNQH01000009">
    <property type="protein sequence ID" value="SEA88215.1"/>
    <property type="molecule type" value="Genomic_DNA"/>
</dbReference>
<comment type="similarity">
    <text evidence="1">Belongs to the UPF0213 family.</text>
</comment>
<name>A0AB38A386_9LACT</name>
<dbReference type="CDD" id="cd10456">
    <property type="entry name" value="GIY-YIG_UPF0213"/>
    <property type="match status" value="1"/>
</dbReference>
<dbReference type="AlphaFoldDB" id="A0AB38A386"/>
<dbReference type="Proteomes" id="UP000199042">
    <property type="component" value="Unassembled WGS sequence"/>
</dbReference>
<proteinExistence type="inferred from homology"/>
<gene>
    <name evidence="3" type="ORF">SAMN04488525_10918</name>
</gene>
<reference evidence="3 4" key="1">
    <citation type="submission" date="2016-10" db="EMBL/GenBank/DDBJ databases">
        <authorList>
            <person name="Varghese N."/>
            <person name="Submissions S."/>
        </authorList>
    </citation>
    <scope>NUCLEOTIDE SEQUENCE [LARGE SCALE GENOMIC DNA]</scope>
    <source>
        <strain evidence="3 4">DSM 14526</strain>
    </source>
</reference>
<keyword evidence="3" id="KW-0540">Nuclease</keyword>
<evidence type="ECO:0000256" key="1">
    <source>
        <dbReference type="ARBA" id="ARBA00007435"/>
    </source>
</evidence>
<keyword evidence="3" id="KW-0378">Hydrolase</keyword>
<dbReference type="InterPro" id="IPR050190">
    <property type="entry name" value="UPF0213_domain"/>
</dbReference>
<feature type="domain" description="GIY-YIG" evidence="2">
    <location>
        <begin position="7"/>
        <end position="82"/>
    </location>
</feature>
<dbReference type="PANTHER" id="PTHR34477:SF1">
    <property type="entry name" value="UPF0213 PROTEIN YHBQ"/>
    <property type="match status" value="1"/>
</dbReference>
<dbReference type="InterPro" id="IPR035901">
    <property type="entry name" value="GIY-YIG_endonuc_sf"/>
</dbReference>
<dbReference type="InterPro" id="IPR000305">
    <property type="entry name" value="GIY-YIG_endonuc"/>
</dbReference>
<protein>
    <submittedName>
        <fullName evidence="3">Endonuclease</fullName>
    </submittedName>
</protein>
<accession>A0AB38A386</accession>
<dbReference type="PROSITE" id="PS50164">
    <property type="entry name" value="GIY_YIG"/>
    <property type="match status" value="1"/>
</dbReference>